<accession>A0A653WI32</accession>
<dbReference type="Proteomes" id="UP000430202">
    <property type="component" value="Unassembled WGS sequence"/>
</dbReference>
<sequence>MNALKIGFLCKSTSDKRRKYAIIAQPIYVPNNGDILFCFMIVNSLSY</sequence>
<proteinExistence type="predicted"/>
<organism evidence="1 2">
    <name type="scientific">Maribacter litoralis</name>
    <dbReference type="NCBI Taxonomy" id="2059726"/>
    <lineage>
        <taxon>Bacteria</taxon>
        <taxon>Pseudomonadati</taxon>
        <taxon>Bacteroidota</taxon>
        <taxon>Flavobacteriia</taxon>
        <taxon>Flavobacteriales</taxon>
        <taxon>Flavobacteriaceae</taxon>
        <taxon>Maribacter</taxon>
    </lineage>
</organism>
<keyword evidence="2" id="KW-1185">Reference proteome</keyword>
<gene>
    <name evidence="1" type="ORF">MARI151_60146</name>
</gene>
<dbReference type="AlphaFoldDB" id="A0A653WI32"/>
<evidence type="ECO:0000313" key="2">
    <source>
        <dbReference type="Proteomes" id="UP000430202"/>
    </source>
</evidence>
<dbReference type="EMBL" id="CABWLR010000006">
    <property type="protein sequence ID" value="VXC13794.1"/>
    <property type="molecule type" value="Genomic_DNA"/>
</dbReference>
<protein>
    <submittedName>
        <fullName evidence="1">Uncharacterized protein</fullName>
    </submittedName>
</protein>
<reference evidence="1 2" key="1">
    <citation type="submission" date="2019-10" db="EMBL/GenBank/DDBJ databases">
        <authorList>
            <person name="Karimi E."/>
        </authorList>
    </citation>
    <scope>NUCLEOTIDE SEQUENCE [LARGE SCALE GENOMIC DNA]</scope>
    <source>
        <strain evidence="1">Maribacter sp. 151</strain>
    </source>
</reference>
<evidence type="ECO:0000313" key="1">
    <source>
        <dbReference type="EMBL" id="VXC13794.1"/>
    </source>
</evidence>
<name>A0A653WI32_9FLAO</name>